<feature type="transmembrane region" description="Helical" evidence="1">
    <location>
        <begin position="54"/>
        <end position="73"/>
    </location>
</feature>
<evidence type="ECO:0000313" key="3">
    <source>
        <dbReference type="Proteomes" id="UP001338125"/>
    </source>
</evidence>
<comment type="caution">
    <text evidence="2">The sequence shown here is derived from an EMBL/GenBank/DDBJ whole genome shotgun (WGS) entry which is preliminary data.</text>
</comment>
<reference evidence="2 3" key="1">
    <citation type="submission" date="2024-01" db="EMBL/GenBank/DDBJ databases">
        <title>Complete genome of Cladobotryum mycophilum ATHUM6906.</title>
        <authorList>
            <person name="Christinaki A.C."/>
            <person name="Myridakis A.I."/>
            <person name="Kouvelis V.N."/>
        </authorList>
    </citation>
    <scope>NUCLEOTIDE SEQUENCE [LARGE SCALE GENOMIC DNA]</scope>
    <source>
        <strain evidence="2 3">ATHUM6906</strain>
    </source>
</reference>
<keyword evidence="1" id="KW-0472">Membrane</keyword>
<evidence type="ECO:0000313" key="2">
    <source>
        <dbReference type="EMBL" id="KAK5994516.1"/>
    </source>
</evidence>
<accession>A0ABR0SRW5</accession>
<proteinExistence type="predicted"/>
<keyword evidence="1" id="KW-0812">Transmembrane</keyword>
<sequence>MEAFLRDLPEDTAETRGTRYRGHEALWKEDGMHILDIITMGDHKLPVAISAVKFLLQLLLAPIMILNLLLSFWRDFDEFKMWQKEQRRREASPGKPWRSEAGLEDLAENPKWRGKIIFEVFDTESIDFQHVRWRRENIMWIWHERGLSERAKFSALNTASWDVDVANTTKPLW</sequence>
<protein>
    <submittedName>
        <fullName evidence="2">Uncharacterized protein</fullName>
    </submittedName>
</protein>
<dbReference type="EMBL" id="JAVFKD010000010">
    <property type="protein sequence ID" value="KAK5994516.1"/>
    <property type="molecule type" value="Genomic_DNA"/>
</dbReference>
<keyword evidence="3" id="KW-1185">Reference proteome</keyword>
<name>A0ABR0SRW5_9HYPO</name>
<organism evidence="2 3">
    <name type="scientific">Cladobotryum mycophilum</name>
    <dbReference type="NCBI Taxonomy" id="491253"/>
    <lineage>
        <taxon>Eukaryota</taxon>
        <taxon>Fungi</taxon>
        <taxon>Dikarya</taxon>
        <taxon>Ascomycota</taxon>
        <taxon>Pezizomycotina</taxon>
        <taxon>Sordariomycetes</taxon>
        <taxon>Hypocreomycetidae</taxon>
        <taxon>Hypocreales</taxon>
        <taxon>Hypocreaceae</taxon>
        <taxon>Cladobotryum</taxon>
    </lineage>
</organism>
<evidence type="ECO:0000256" key="1">
    <source>
        <dbReference type="SAM" id="Phobius"/>
    </source>
</evidence>
<dbReference type="Proteomes" id="UP001338125">
    <property type="component" value="Unassembled WGS sequence"/>
</dbReference>
<gene>
    <name evidence="2" type="ORF">PT974_04993</name>
</gene>
<keyword evidence="1" id="KW-1133">Transmembrane helix</keyword>